<organism evidence="2 3">
    <name type="scientific">Candidatus Yanofskybacteria bacterium GW2011_GWC2_41_9</name>
    <dbReference type="NCBI Taxonomy" id="1619029"/>
    <lineage>
        <taxon>Bacteria</taxon>
        <taxon>Candidatus Yanofskyibacteriota</taxon>
    </lineage>
</organism>
<sequence>MVFPPVLKNRIINDFASYLASELKKYNSYITLSVDLFAYNMLKKDDLGIGQNFVELYDYFDYVSPMIYPSHYLPGNFGFENPAEYPYE</sequence>
<comment type="caution">
    <text evidence="2">The sequence shown here is derived from an EMBL/GenBank/DDBJ whole genome shotgun (WGS) entry which is preliminary data.</text>
</comment>
<evidence type="ECO:0000313" key="2">
    <source>
        <dbReference type="EMBL" id="KKS25234.1"/>
    </source>
</evidence>
<dbReference type="Pfam" id="PF13200">
    <property type="entry name" value="DUF4015"/>
    <property type="match status" value="1"/>
</dbReference>
<reference evidence="2 3" key="1">
    <citation type="journal article" date="2015" name="Nature">
        <title>rRNA introns, odd ribosomes, and small enigmatic genomes across a large radiation of phyla.</title>
        <authorList>
            <person name="Brown C.T."/>
            <person name="Hug L.A."/>
            <person name="Thomas B.C."/>
            <person name="Sharon I."/>
            <person name="Castelle C.J."/>
            <person name="Singh A."/>
            <person name="Wilkins M.J."/>
            <person name="Williams K.H."/>
            <person name="Banfield J.F."/>
        </authorList>
    </citation>
    <scope>NUCLEOTIDE SEQUENCE [LARGE SCALE GENOMIC DNA]</scope>
</reference>
<gene>
    <name evidence="2" type="ORF">UU84_C0044G0001</name>
</gene>
<feature type="domain" description="DUF4015" evidence="1">
    <location>
        <begin position="9"/>
        <end position="88"/>
    </location>
</feature>
<feature type="non-terminal residue" evidence="2">
    <location>
        <position position="88"/>
    </location>
</feature>
<dbReference type="Proteomes" id="UP000033859">
    <property type="component" value="Unassembled WGS sequence"/>
</dbReference>
<dbReference type="Gene3D" id="3.20.20.80">
    <property type="entry name" value="Glycosidases"/>
    <property type="match status" value="1"/>
</dbReference>
<evidence type="ECO:0000259" key="1">
    <source>
        <dbReference type="Pfam" id="PF13200"/>
    </source>
</evidence>
<dbReference type="EMBL" id="LCCE01000044">
    <property type="protein sequence ID" value="KKS25234.1"/>
    <property type="molecule type" value="Genomic_DNA"/>
</dbReference>
<name>A0A0G0XK20_9BACT</name>
<accession>A0A0G0XK20</accession>
<dbReference type="AlphaFoldDB" id="A0A0G0XK20"/>
<dbReference type="InterPro" id="IPR025275">
    <property type="entry name" value="DUF4015"/>
</dbReference>
<proteinExistence type="predicted"/>
<protein>
    <recommendedName>
        <fullName evidence="1">DUF4015 domain-containing protein</fullName>
    </recommendedName>
</protein>
<evidence type="ECO:0000313" key="3">
    <source>
        <dbReference type="Proteomes" id="UP000033859"/>
    </source>
</evidence>